<gene>
    <name evidence="1" type="ORF">RRG08_000955</name>
</gene>
<proteinExistence type="predicted"/>
<sequence>MCFQLSVGRLLEFQRPRVVAILAAVLLSARLQSETISRQAARPIVVKEGVRHDNSKGENALRLISSPRHDLLWQSEKQV</sequence>
<keyword evidence="2" id="KW-1185">Reference proteome</keyword>
<name>A0AAE1DXL6_9GAST</name>
<evidence type="ECO:0000313" key="1">
    <source>
        <dbReference type="EMBL" id="KAK3786749.1"/>
    </source>
</evidence>
<comment type="caution">
    <text evidence="1">The sequence shown here is derived from an EMBL/GenBank/DDBJ whole genome shotgun (WGS) entry which is preliminary data.</text>
</comment>
<dbReference type="EMBL" id="JAWDGP010001945">
    <property type="protein sequence ID" value="KAK3786749.1"/>
    <property type="molecule type" value="Genomic_DNA"/>
</dbReference>
<dbReference type="Proteomes" id="UP001283361">
    <property type="component" value="Unassembled WGS sequence"/>
</dbReference>
<protein>
    <submittedName>
        <fullName evidence="1">Uncharacterized protein</fullName>
    </submittedName>
</protein>
<evidence type="ECO:0000313" key="2">
    <source>
        <dbReference type="Proteomes" id="UP001283361"/>
    </source>
</evidence>
<dbReference type="AlphaFoldDB" id="A0AAE1DXL6"/>
<accession>A0AAE1DXL6</accession>
<reference evidence="1" key="1">
    <citation type="journal article" date="2023" name="G3 (Bethesda)">
        <title>A reference genome for the long-term kleptoplast-retaining sea slug Elysia crispata morphotype clarki.</title>
        <authorList>
            <person name="Eastman K.E."/>
            <person name="Pendleton A.L."/>
            <person name="Shaikh M.A."/>
            <person name="Suttiyut T."/>
            <person name="Ogas R."/>
            <person name="Tomko P."/>
            <person name="Gavelis G."/>
            <person name="Widhalm J.R."/>
            <person name="Wisecaver J.H."/>
        </authorList>
    </citation>
    <scope>NUCLEOTIDE SEQUENCE</scope>
    <source>
        <strain evidence="1">ECLA1</strain>
    </source>
</reference>
<organism evidence="1 2">
    <name type="scientific">Elysia crispata</name>
    <name type="common">lettuce slug</name>
    <dbReference type="NCBI Taxonomy" id="231223"/>
    <lineage>
        <taxon>Eukaryota</taxon>
        <taxon>Metazoa</taxon>
        <taxon>Spiralia</taxon>
        <taxon>Lophotrochozoa</taxon>
        <taxon>Mollusca</taxon>
        <taxon>Gastropoda</taxon>
        <taxon>Heterobranchia</taxon>
        <taxon>Euthyneura</taxon>
        <taxon>Panpulmonata</taxon>
        <taxon>Sacoglossa</taxon>
        <taxon>Placobranchoidea</taxon>
        <taxon>Plakobranchidae</taxon>
        <taxon>Elysia</taxon>
    </lineage>
</organism>